<name>A0A143BMW2_9BACT</name>
<reference evidence="2 3" key="1">
    <citation type="journal article" date="2014" name="Proc. Natl. Acad. Sci. U.S.A.">
        <title>Functional type 2 photosynthetic reaction centers found in the rare bacterial phylum Gemmatimonadetes.</title>
        <authorList>
            <person name="Zeng Y."/>
            <person name="Feng F."/>
            <person name="Medova H."/>
            <person name="Dean J."/>
            <person name="Koblizek M."/>
        </authorList>
    </citation>
    <scope>NUCLEOTIDE SEQUENCE [LARGE SCALE GENOMIC DNA]</scope>
    <source>
        <strain evidence="2 3">AP64</strain>
    </source>
</reference>
<proteinExistence type="predicted"/>
<dbReference type="STRING" id="1379270.GEMMAAP_19660"/>
<dbReference type="EMBL" id="CP011454">
    <property type="protein sequence ID" value="AMW06407.1"/>
    <property type="molecule type" value="Genomic_DNA"/>
</dbReference>
<dbReference type="AlphaFoldDB" id="A0A143BMW2"/>
<reference evidence="2 3" key="2">
    <citation type="journal article" date="2016" name="Environ. Microbiol. Rep.">
        <title>Metagenomic evidence for the presence of phototrophic Gemmatimonadetes bacteria in diverse environments.</title>
        <authorList>
            <person name="Zeng Y."/>
            <person name="Baumbach J."/>
            <person name="Barbosa E.G."/>
            <person name="Azevedo V."/>
            <person name="Zhang C."/>
            <person name="Koblizek M."/>
        </authorList>
    </citation>
    <scope>NUCLEOTIDE SEQUENCE [LARGE SCALE GENOMIC DNA]</scope>
    <source>
        <strain evidence="2 3">AP64</strain>
    </source>
</reference>
<keyword evidence="3" id="KW-1185">Reference proteome</keyword>
<evidence type="ECO:0000259" key="1">
    <source>
        <dbReference type="Pfam" id="PF13924"/>
    </source>
</evidence>
<feature type="domain" description="Lipocalin-like" evidence="1">
    <location>
        <begin position="77"/>
        <end position="214"/>
    </location>
</feature>
<dbReference type="KEGG" id="gph:GEMMAAP_19660"/>
<dbReference type="Proteomes" id="UP000076404">
    <property type="component" value="Chromosome"/>
</dbReference>
<gene>
    <name evidence="2" type="ORF">GEMMAAP_19660</name>
</gene>
<accession>A0A143BMW2</accession>
<protein>
    <recommendedName>
        <fullName evidence="1">Lipocalin-like domain-containing protein</fullName>
    </recommendedName>
</protein>
<organism evidence="2 3">
    <name type="scientific">Gemmatimonas phototrophica</name>
    <dbReference type="NCBI Taxonomy" id="1379270"/>
    <lineage>
        <taxon>Bacteria</taxon>
        <taxon>Pseudomonadati</taxon>
        <taxon>Gemmatimonadota</taxon>
        <taxon>Gemmatimonadia</taxon>
        <taxon>Gemmatimonadales</taxon>
        <taxon>Gemmatimonadaceae</taxon>
        <taxon>Gemmatimonas</taxon>
    </lineage>
</organism>
<dbReference type="Pfam" id="PF13924">
    <property type="entry name" value="Lipocalin_5"/>
    <property type="match status" value="1"/>
</dbReference>
<evidence type="ECO:0000313" key="3">
    <source>
        <dbReference type="Proteomes" id="UP000076404"/>
    </source>
</evidence>
<evidence type="ECO:0000313" key="2">
    <source>
        <dbReference type="EMBL" id="AMW06407.1"/>
    </source>
</evidence>
<dbReference type="InterPro" id="IPR024311">
    <property type="entry name" value="Lipocalin-like"/>
</dbReference>
<sequence>MTSDYAIDAKCCGLDCRNPLYNALAAVIGCRLILVRQRTYTLSKSAAMRRAFKTVVIGSVLAAGCAKERAPFQSPLIGEWQLTSYRLPDSSGGAHPWWDDKPAGLIIYTEAGFMSAQLYDTRRPSVGVRWDSVSADAARTQFAGLTTYYGTYVLDTLAHTVTHTVQGAMSPDWVGRKLVRGYRFISPNEVELRVITDANGRPTSVGPVLVWRRAPSPNER</sequence>